<keyword evidence="3" id="KW-0143">Chaperone</keyword>
<dbReference type="RefSeq" id="WP_085177550.1">
    <property type="nucleotide sequence ID" value="NZ_LQPC01000049.1"/>
</dbReference>
<dbReference type="InterPro" id="IPR043129">
    <property type="entry name" value="ATPase_NBD"/>
</dbReference>
<evidence type="ECO:0000256" key="3">
    <source>
        <dbReference type="ARBA" id="ARBA00023186"/>
    </source>
</evidence>
<dbReference type="Pfam" id="PF00012">
    <property type="entry name" value="HSP70"/>
    <property type="match status" value="1"/>
</dbReference>
<proteinExistence type="predicted"/>
<dbReference type="Proteomes" id="UP000193622">
    <property type="component" value="Unassembled WGS sequence"/>
</dbReference>
<feature type="compositionally biased region" description="Acidic residues" evidence="4">
    <location>
        <begin position="518"/>
        <end position="534"/>
    </location>
</feature>
<evidence type="ECO:0008006" key="7">
    <source>
        <dbReference type="Google" id="ProtNLM"/>
    </source>
</evidence>
<dbReference type="GO" id="GO:0005524">
    <property type="term" value="F:ATP binding"/>
    <property type="evidence" value="ECO:0007669"/>
    <property type="project" value="UniProtKB-KW"/>
</dbReference>
<dbReference type="GO" id="GO:0140662">
    <property type="term" value="F:ATP-dependent protein folding chaperone"/>
    <property type="evidence" value="ECO:0007669"/>
    <property type="project" value="InterPro"/>
</dbReference>
<evidence type="ECO:0000256" key="2">
    <source>
        <dbReference type="ARBA" id="ARBA00022840"/>
    </source>
</evidence>
<dbReference type="AlphaFoldDB" id="A0A1X1WB21"/>
<accession>A0A1X1WB21</accession>
<dbReference type="SUPFAM" id="SSF53067">
    <property type="entry name" value="Actin-like ATPase domain"/>
    <property type="match status" value="1"/>
</dbReference>
<feature type="compositionally biased region" description="Pro residues" evidence="4">
    <location>
        <begin position="535"/>
        <end position="567"/>
    </location>
</feature>
<evidence type="ECO:0000313" key="6">
    <source>
        <dbReference type="Proteomes" id="UP000193622"/>
    </source>
</evidence>
<dbReference type="PANTHER" id="PTHR42749">
    <property type="entry name" value="CELL SHAPE-DETERMINING PROTEIN MREB"/>
    <property type="match status" value="1"/>
</dbReference>
<keyword evidence="2" id="KW-0067">ATP-binding</keyword>
<feature type="compositionally biased region" description="Low complexity" evidence="4">
    <location>
        <begin position="582"/>
        <end position="604"/>
    </location>
</feature>
<feature type="region of interest" description="Disordered" evidence="4">
    <location>
        <begin position="460"/>
        <end position="604"/>
    </location>
</feature>
<reference evidence="5 6" key="1">
    <citation type="submission" date="2016-01" db="EMBL/GenBank/DDBJ databases">
        <title>The new phylogeny of the genus Mycobacterium.</title>
        <authorList>
            <person name="Tarcisio F."/>
            <person name="Conor M."/>
            <person name="Antonella G."/>
            <person name="Elisabetta G."/>
            <person name="Giulia F.S."/>
            <person name="Sara T."/>
            <person name="Anna F."/>
            <person name="Clotilde B."/>
            <person name="Roberto B."/>
            <person name="Veronica D.S."/>
            <person name="Fabio R."/>
            <person name="Monica P."/>
            <person name="Olivier J."/>
            <person name="Enrico T."/>
            <person name="Nicola S."/>
        </authorList>
    </citation>
    <scope>NUCLEOTIDE SEQUENCE [LARGE SCALE GENOMIC DNA]</scope>
    <source>
        <strain evidence="5 6">DSM 45541</strain>
    </source>
</reference>
<dbReference type="InterPro" id="IPR013126">
    <property type="entry name" value="Hsp_70_fam"/>
</dbReference>
<feature type="compositionally biased region" description="Pro residues" evidence="4">
    <location>
        <begin position="479"/>
        <end position="517"/>
    </location>
</feature>
<evidence type="ECO:0000313" key="5">
    <source>
        <dbReference type="EMBL" id="ORV83807.1"/>
    </source>
</evidence>
<dbReference type="PANTHER" id="PTHR42749:SF1">
    <property type="entry name" value="CELL SHAPE-DETERMINING PROTEIN MREB"/>
    <property type="match status" value="1"/>
</dbReference>
<gene>
    <name evidence="5" type="ORF">AWC12_24680</name>
</gene>
<protein>
    <recommendedName>
        <fullName evidence="7">Molecular chaperone</fullName>
    </recommendedName>
</protein>
<keyword evidence="1" id="KW-0547">Nucleotide-binding</keyword>
<dbReference type="EMBL" id="LQPC01000049">
    <property type="protein sequence ID" value="ORV83807.1"/>
    <property type="molecule type" value="Genomic_DNA"/>
</dbReference>
<organism evidence="5 6">
    <name type="scientific">Mycolicibacterium iranicum</name>
    <name type="common">Mycobacterium iranicum</name>
    <dbReference type="NCBI Taxonomy" id="912594"/>
    <lineage>
        <taxon>Bacteria</taxon>
        <taxon>Bacillati</taxon>
        <taxon>Actinomycetota</taxon>
        <taxon>Actinomycetes</taxon>
        <taxon>Mycobacteriales</taxon>
        <taxon>Mycobacteriaceae</taxon>
        <taxon>Mycolicibacterium</taxon>
    </lineage>
</organism>
<evidence type="ECO:0000256" key="1">
    <source>
        <dbReference type="ARBA" id="ARBA00022741"/>
    </source>
</evidence>
<dbReference type="Gene3D" id="3.90.640.10">
    <property type="entry name" value="Actin, Chain A, domain 4"/>
    <property type="match status" value="1"/>
</dbReference>
<name>A0A1X1WB21_MYCIR</name>
<comment type="caution">
    <text evidence="5">The sequence shown here is derived from an EMBL/GenBank/DDBJ whole genome shotgun (WGS) entry which is preliminary data.</text>
</comment>
<dbReference type="Gene3D" id="3.30.420.40">
    <property type="match status" value="2"/>
</dbReference>
<evidence type="ECO:0000256" key="4">
    <source>
        <dbReference type="SAM" id="MobiDB-lite"/>
    </source>
</evidence>
<sequence>MRSSLGISLGTANLIAVADGRPTARPSVVTTMSGLTVTGFVERIGDPVPLVLADHSVHRAETLAAAAIEDLTRTARPQRRPDVCAVAVPAYWPDPVVAALRAAVPHLTVVSDAAAALTALHANPGLPAHGVVALCDFGAAASSITLVDASAGFAAIGETIRVEGFSGDLADRAVLQHVLAGIDAEPAGTAEVAALHDLRDQSRAAKERLSFDTATSFVSGGTTVRLTRPEIVELIAGPLDHFIEVLVSTLYRHGVAPAQLSAIATVGGGARIPLVTQRLSEALRRPVVTVPHAAAVAAIGAELMAARAGEHEAHTMLAPAGAPLTTAQATMAAAVPQLAWSQETVDLAAPEADLVYDTSYARPDVHFEPEADAVDLEPLAWYRRPGVLFGIAACFAALATTGLVLTSHVGPAGPAEAGASNLATPVVTKPVEAPVEVSTPPPAVVTETVVADAPAPRVVQAAPQAPPPQRVVTKQAAPQPVPLPAAPPPAAPSPSPTPTPSPTPSPSPSPSPSPTPEPEPEPEPQPEPEPEPEPQPEPQPDPEPQPQPEPEPQPQPEPEPQPEPQPEPSEAQQPNPAPEDAPQPEVVEPAAPVEECVPTPDVTC</sequence>